<name>B7KC49_GLOC7</name>
<dbReference type="STRING" id="65393.PCC7424_0405"/>
<evidence type="ECO:0000256" key="1">
    <source>
        <dbReference type="SAM" id="MobiDB-lite"/>
    </source>
</evidence>
<dbReference type="OrthoDB" id="421804at2"/>
<feature type="compositionally biased region" description="Basic and acidic residues" evidence="1">
    <location>
        <begin position="418"/>
        <end position="448"/>
    </location>
</feature>
<dbReference type="AlphaFoldDB" id="B7KC49"/>
<evidence type="ECO:0000313" key="3">
    <source>
        <dbReference type="Proteomes" id="UP000002384"/>
    </source>
</evidence>
<dbReference type="eggNOG" id="COG0508">
    <property type="taxonomic scope" value="Bacteria"/>
</dbReference>
<evidence type="ECO:0000313" key="2">
    <source>
        <dbReference type="EMBL" id="ACK68872.1"/>
    </source>
</evidence>
<dbReference type="RefSeq" id="WP_012597822.1">
    <property type="nucleotide sequence ID" value="NC_011729.1"/>
</dbReference>
<dbReference type="HOGENOM" id="CLU_021297_1_1_3"/>
<feature type="region of interest" description="Disordered" evidence="1">
    <location>
        <begin position="302"/>
        <end position="493"/>
    </location>
</feature>
<feature type="compositionally biased region" description="Low complexity" evidence="1">
    <location>
        <begin position="366"/>
        <end position="378"/>
    </location>
</feature>
<accession>B7KC49</accession>
<proteinExistence type="predicted"/>
<feature type="compositionally biased region" description="Pro residues" evidence="1">
    <location>
        <begin position="327"/>
        <end position="341"/>
    </location>
</feature>
<reference evidence="3" key="1">
    <citation type="journal article" date="2011" name="MBio">
        <title>Novel metabolic attributes of the genus Cyanothece, comprising a group of unicellular nitrogen-fixing Cyanobacteria.</title>
        <authorList>
            <person name="Bandyopadhyay A."/>
            <person name="Elvitigala T."/>
            <person name="Welsh E."/>
            <person name="Stockel J."/>
            <person name="Liberton M."/>
            <person name="Min H."/>
            <person name="Sherman L.A."/>
            <person name="Pakrasi H.B."/>
        </authorList>
    </citation>
    <scope>NUCLEOTIDE SEQUENCE [LARGE SCALE GENOMIC DNA]</scope>
    <source>
        <strain evidence="3">PCC 7424</strain>
    </source>
</reference>
<protein>
    <recommendedName>
        <fullName evidence="4">FHA domain containing protein</fullName>
    </recommendedName>
</protein>
<gene>
    <name evidence="2" type="ordered locus">PCC7424_0405</name>
</gene>
<dbReference type="Proteomes" id="UP000002384">
    <property type="component" value="Chromosome"/>
</dbReference>
<organism evidence="2 3">
    <name type="scientific">Gloeothece citriformis (strain PCC 7424)</name>
    <name type="common">Cyanothece sp. (strain PCC 7424)</name>
    <dbReference type="NCBI Taxonomy" id="65393"/>
    <lineage>
        <taxon>Bacteria</taxon>
        <taxon>Bacillati</taxon>
        <taxon>Cyanobacteriota</taxon>
        <taxon>Cyanophyceae</taxon>
        <taxon>Oscillatoriophycideae</taxon>
        <taxon>Chroococcales</taxon>
        <taxon>Aphanothecaceae</taxon>
        <taxon>Gloeothece</taxon>
        <taxon>Gloeothece citriformis</taxon>
    </lineage>
</organism>
<sequence length="507" mass="56810">MKKIWSYLIILLVFSWGLGGCSDRLTPPELSTVEQTSEPFTTGKLNEVAPPSLIQQLQPALEQYQPQVSIISPKADQVLSDTTVEVQLQVQDLPLLKNPDLGLGLHLNLIIDNEPSQAIYTVDQPIILEKLTPGTHTLRVFAARPWDESFKNEGAYAQTTFHIFTKTDDNNPDPNLPLLTYSRPQGNYGAEPIMLDFYLTNAPLHLIAQENTEDDIVDWRIRVIVNGESFLLDNWQPIYLKGFEEGQNWVQLEFIDEQGNTVSNVYNNTVRLISYTPNGQDPLSKLVRGEFTLAQARGIIDPNYNPEISPVVAPTPEPSLTEEEMPPAEPEALPEPIPPQTEEPQAPLPSTSQEESLPEISPPSPEETLPESLSTPTEDTTAVEDPKLLKDISPSIEESETVEEQIPPEKSTFDVFSSEEKSAITEEKNTEQISSEAEKIIPREEDKTLNIPSSIPEEPSLKTLPEPPIEELKNLESEDYSGEKPATSKESSKYKWLENLRSRLKRD</sequence>
<dbReference type="EMBL" id="CP001291">
    <property type="protein sequence ID" value="ACK68872.1"/>
    <property type="molecule type" value="Genomic_DNA"/>
</dbReference>
<dbReference type="PROSITE" id="PS51257">
    <property type="entry name" value="PROKAR_LIPOPROTEIN"/>
    <property type="match status" value="1"/>
</dbReference>
<keyword evidence="3" id="KW-1185">Reference proteome</keyword>
<evidence type="ECO:0008006" key="4">
    <source>
        <dbReference type="Google" id="ProtNLM"/>
    </source>
</evidence>
<dbReference type="KEGG" id="cyc:PCC7424_0405"/>